<name>A0A3M9NN73_9BACT</name>
<dbReference type="AlphaFoldDB" id="A0A3M9NN73"/>
<evidence type="ECO:0000313" key="3">
    <source>
        <dbReference type="EMBL" id="RNI39226.1"/>
    </source>
</evidence>
<keyword evidence="4" id="KW-1185">Reference proteome</keyword>
<feature type="domain" description="DUF5777" evidence="2">
    <location>
        <begin position="49"/>
        <end position="293"/>
    </location>
</feature>
<proteinExistence type="predicted"/>
<dbReference type="Pfam" id="PF19089">
    <property type="entry name" value="DUF5777"/>
    <property type="match status" value="1"/>
</dbReference>
<dbReference type="OrthoDB" id="1117410at2"/>
<feature type="chain" id="PRO_5017962156" description="DUF5777 domain-containing protein" evidence="1">
    <location>
        <begin position="24"/>
        <end position="299"/>
    </location>
</feature>
<dbReference type="Proteomes" id="UP000267223">
    <property type="component" value="Unassembled WGS sequence"/>
</dbReference>
<dbReference type="InterPro" id="IPR045916">
    <property type="entry name" value="DUF5777"/>
</dbReference>
<protein>
    <recommendedName>
        <fullName evidence="2">DUF5777 domain-containing protein</fullName>
    </recommendedName>
</protein>
<reference evidence="3 4" key="1">
    <citation type="submission" date="2018-11" db="EMBL/GenBank/DDBJ databases">
        <title>Draft genome sequence of Ferruginibacter sp. BO-59.</title>
        <authorList>
            <person name="Im W.T."/>
        </authorList>
    </citation>
    <scope>NUCLEOTIDE SEQUENCE [LARGE SCALE GENOMIC DNA]</scope>
    <source>
        <strain evidence="3 4">BO-59</strain>
    </source>
</reference>
<evidence type="ECO:0000259" key="2">
    <source>
        <dbReference type="Pfam" id="PF19089"/>
    </source>
</evidence>
<accession>A0A3M9NN73</accession>
<evidence type="ECO:0000313" key="4">
    <source>
        <dbReference type="Proteomes" id="UP000267223"/>
    </source>
</evidence>
<comment type="caution">
    <text evidence="3">The sequence shown here is derived from an EMBL/GenBank/DDBJ whole genome shotgun (WGS) entry which is preliminary data.</text>
</comment>
<dbReference type="RefSeq" id="WP_123119789.1">
    <property type="nucleotide sequence ID" value="NZ_RJJR01000002.1"/>
</dbReference>
<feature type="signal peptide" evidence="1">
    <location>
        <begin position="1"/>
        <end position="23"/>
    </location>
</feature>
<gene>
    <name evidence="3" type="ORF">EFY79_05875</name>
</gene>
<keyword evidence="1" id="KW-0732">Signal</keyword>
<evidence type="ECO:0000256" key="1">
    <source>
        <dbReference type="SAM" id="SignalP"/>
    </source>
</evidence>
<organism evidence="3 4">
    <name type="scientific">Hanamia caeni</name>
    <dbReference type="NCBI Taxonomy" id="2294116"/>
    <lineage>
        <taxon>Bacteria</taxon>
        <taxon>Pseudomonadati</taxon>
        <taxon>Bacteroidota</taxon>
        <taxon>Chitinophagia</taxon>
        <taxon>Chitinophagales</taxon>
        <taxon>Chitinophagaceae</taxon>
        <taxon>Hanamia</taxon>
    </lineage>
</organism>
<dbReference type="SUPFAM" id="SSF56935">
    <property type="entry name" value="Porins"/>
    <property type="match status" value="1"/>
</dbReference>
<sequence length="299" mass="33559">MRFLKTTGLIFLCIIIFPGKIFAQDTTNLMNQLENEGVKNKISYAVSTFKTTRIVDGQSVESLPKNVLDVRISHRFGPLSSGIYNLFGLDNATMRLGFDYGISNNFMIGVGHSTYQKTYDAFLKFRILRQSAGAANIPVTVSFVPVIAVNTLKQFDSLKTNFNDRVSMVYQILIARKFSENLALQIMPTLIHADNISFTHVDQNIFAIGFGGRQRLSKRINLNAEYYYQLPGTKAPGSHNVFSFGVDIGTGGHVFQLDFTNSLGLTEKSFISETTGRWDKSNIMFGFTISRVFQLHKKN</sequence>
<dbReference type="EMBL" id="RJJR01000002">
    <property type="protein sequence ID" value="RNI39226.1"/>
    <property type="molecule type" value="Genomic_DNA"/>
</dbReference>